<proteinExistence type="predicted"/>
<dbReference type="Proteomes" id="UP000019368">
    <property type="component" value="Segment"/>
</dbReference>
<dbReference type="SUPFAM" id="SSF49899">
    <property type="entry name" value="Concanavalin A-like lectins/glucanases"/>
    <property type="match status" value="1"/>
</dbReference>
<dbReference type="EMBL" id="KJ002054">
    <property type="protein sequence ID" value="AHJ10509.1"/>
    <property type="molecule type" value="Genomic_DNA"/>
</dbReference>
<reference evidence="1" key="1">
    <citation type="submission" date="2016-09" db="EMBL/GenBank/DDBJ databases">
        <title>The novel Shewanella putrefaciens-infecting bacteriophage Spp001: Ggenome sequence and lytic enzymes.</title>
        <authorList>
            <person name="Han F."/>
        </authorList>
    </citation>
    <scope>NUCLEOTIDE SEQUENCE</scope>
</reference>
<dbReference type="RefSeq" id="YP_009008821.1">
    <property type="nucleotide sequence ID" value="NC_023594.2"/>
</dbReference>
<dbReference type="KEGG" id="vg:18505329"/>
<protein>
    <recommendedName>
        <fullName evidence="3">Tail fiber protein</fullName>
    </recommendedName>
</protein>
<organism evidence="1 2">
    <name type="scientific">Shewanella phage Spp001</name>
    <dbReference type="NCBI Taxonomy" id="1445859"/>
    <lineage>
        <taxon>Viruses</taxon>
        <taxon>Duplodnaviria</taxon>
        <taxon>Heunggongvirae</taxon>
        <taxon>Uroviricota</taxon>
        <taxon>Caudoviricetes</taxon>
        <taxon>Chaseviridae</taxon>
        <taxon>Nefertitivirinae</taxon>
        <taxon>Yushanvirus</taxon>
        <taxon>Yushanvirus Spp001</taxon>
    </lineage>
</organism>
<dbReference type="GeneID" id="18505329"/>
<evidence type="ECO:0000313" key="2">
    <source>
        <dbReference type="Proteomes" id="UP000019368"/>
    </source>
</evidence>
<dbReference type="OrthoDB" id="12002at10239"/>
<gene>
    <name evidence="1" type="ORF">Spp001_01</name>
</gene>
<evidence type="ECO:0000313" key="1">
    <source>
        <dbReference type="EMBL" id="AHJ10509.1"/>
    </source>
</evidence>
<dbReference type="InterPro" id="IPR013320">
    <property type="entry name" value="ConA-like_dom_sf"/>
</dbReference>
<evidence type="ECO:0008006" key="3">
    <source>
        <dbReference type="Google" id="ProtNLM"/>
    </source>
</evidence>
<name>W6EK67_9CAUD</name>
<accession>W6EK67</accession>
<keyword evidence="2" id="KW-1185">Reference proteome</keyword>
<sequence>MATLRPRFDRIWAASGQMADPGLAKYAQGWTAEIPTYEVLNFLQNRTDTALIALAETGIPEWGDDVTYRRGAPVWDNEAVYYAKVASPLKTKRPSQNADQWGKSAITYADTDFLSLSARINAHAAATNNPHKVTSDQVGTYKTGVIDQKIAVVQNDLNAFKARRDNPHAVTAVQAGAVPITGGIYQGQVTMSHSETLFAPSSGNYAMVGSSAVAGIRAGKNHLGIEPSTGRAIFLKDGVKSYLLSEAEYKEYRETVEAEYAIPTPYYEIAALSDIHLRHGIGSSGITRPSSAQYVDRAGTNVTAPAKYPRHTANGLLLDGRINEALSVTAQGNVSGLHTFTMNFEGDWIVGIKTLFAVDASPSERLRILADKTVELTVSDNGASKSYKTPPLAGASFNITWVRTSTSMQVFIDGEKMIGVAGVFGQFPTTAKIMYHGLNEAGSAALRSVRLWRQALTAKQVSTI</sequence>